<dbReference type="Proteomes" id="UP000095286">
    <property type="component" value="Unplaced"/>
</dbReference>
<dbReference type="WBParaSite" id="RSKR_0000322900.1">
    <property type="protein sequence ID" value="RSKR_0000322900.1"/>
    <property type="gene ID" value="RSKR_0000322900"/>
</dbReference>
<protein>
    <submittedName>
        <fullName evidence="2">PAP-associated domain-containing protein</fullName>
    </submittedName>
</protein>
<reference evidence="2" key="1">
    <citation type="submission" date="2016-11" db="UniProtKB">
        <authorList>
            <consortium name="WormBaseParasite"/>
        </authorList>
    </citation>
    <scope>IDENTIFICATION</scope>
    <source>
        <strain evidence="2">KR3021</strain>
    </source>
</reference>
<sequence>MKRTSECVYEEHPAKKYNPACIVVDHSSDEGQKDPPQKPVVAEQDLKYETFQNNDKKGLRAFDKELPFYVNHIDGNIIIEEQDLAGKDDEGAPIDNMSHFNKEEYEEVGKPTDDTDDTVPDIEADNEGPQADNGPIIETEERTSPCVADPAIPDIIAITGDSPIPASESSSSSTSSDGSHTTYQVQNEFEDAPAQDTGPLYRFDLTYAKEEDVNSGGVEHSMYAQRQVADLRSKLCNSKSVEYLSCQIRSHFQNNRQDNETLLKKNQLGKRIEVVLKRIYPRSKLFMTGSSVTKLGSYNCDIDMCWYVASLRETSPHHCPPKKVIQQCLEKAKKALRHSFGSAMEDAIVIKACVPILKFKMAFEGSDFEIDININNTPGILNSKLLHYYSLYDLRFQQLVLVLKHWAILNKIKDAQYGFLNSYSIALLVLHYLQSGVHPYILPNFHKLYPQIFADQTLLLCLEYDKRFETPKTSNHTEVNKQPVGELLIGFFHYYNTFDFNTLAISIRKGGTIERYRCMHDDPMQYRLFIEEPFDHKNTARSITEKNNWQHIKRLFKEAFVKLLGSRSGKHGLASIGIHL</sequence>
<evidence type="ECO:0000313" key="1">
    <source>
        <dbReference type="Proteomes" id="UP000095286"/>
    </source>
</evidence>
<name>A0AC35TQD8_9BILA</name>
<accession>A0AC35TQD8</accession>
<organism evidence="1 2">
    <name type="scientific">Rhabditophanes sp. KR3021</name>
    <dbReference type="NCBI Taxonomy" id="114890"/>
    <lineage>
        <taxon>Eukaryota</taxon>
        <taxon>Metazoa</taxon>
        <taxon>Ecdysozoa</taxon>
        <taxon>Nematoda</taxon>
        <taxon>Chromadorea</taxon>
        <taxon>Rhabditida</taxon>
        <taxon>Tylenchina</taxon>
        <taxon>Panagrolaimomorpha</taxon>
        <taxon>Strongyloidoidea</taxon>
        <taxon>Alloionematidae</taxon>
        <taxon>Rhabditophanes</taxon>
    </lineage>
</organism>
<evidence type="ECO:0000313" key="2">
    <source>
        <dbReference type="WBParaSite" id="RSKR_0000322900.1"/>
    </source>
</evidence>
<proteinExistence type="predicted"/>